<reference evidence="3 4" key="1">
    <citation type="submission" date="2024-10" db="EMBL/GenBank/DDBJ databases">
        <title>The Natural Products Discovery Center: Release of the First 8490 Sequenced Strains for Exploring Actinobacteria Biosynthetic Diversity.</title>
        <authorList>
            <person name="Kalkreuter E."/>
            <person name="Kautsar S.A."/>
            <person name="Yang D."/>
            <person name="Bader C.D."/>
            <person name="Teijaro C.N."/>
            <person name="Fluegel L."/>
            <person name="Davis C.M."/>
            <person name="Simpson J.R."/>
            <person name="Lauterbach L."/>
            <person name="Steele A.D."/>
            <person name="Gui C."/>
            <person name="Meng S."/>
            <person name="Li G."/>
            <person name="Viehrig K."/>
            <person name="Ye F."/>
            <person name="Su P."/>
            <person name="Kiefer A.F."/>
            <person name="Nichols A."/>
            <person name="Cepeda A.J."/>
            <person name="Yan W."/>
            <person name="Fan B."/>
            <person name="Jiang Y."/>
            <person name="Adhikari A."/>
            <person name="Zheng C.-J."/>
            <person name="Schuster L."/>
            <person name="Cowan T.M."/>
            <person name="Smanski M.J."/>
            <person name="Chevrette M.G."/>
            <person name="De Carvalho L.P.S."/>
            <person name="Shen B."/>
        </authorList>
    </citation>
    <scope>NUCLEOTIDE SEQUENCE [LARGE SCALE GENOMIC DNA]</scope>
    <source>
        <strain evidence="3 4">NPDC021253</strain>
    </source>
</reference>
<feature type="domain" description="NodB homology" evidence="2">
    <location>
        <begin position="83"/>
        <end position="267"/>
    </location>
</feature>
<gene>
    <name evidence="3" type="ORF">ACH4OY_03750</name>
</gene>
<dbReference type="CDD" id="cd10917">
    <property type="entry name" value="CE4_NodB_like_6s_7s"/>
    <property type="match status" value="1"/>
</dbReference>
<feature type="compositionally biased region" description="Low complexity" evidence="1">
    <location>
        <begin position="33"/>
        <end position="43"/>
    </location>
</feature>
<dbReference type="InterPro" id="IPR002509">
    <property type="entry name" value="NODB_dom"/>
</dbReference>
<dbReference type="RefSeq" id="WP_396676474.1">
    <property type="nucleotide sequence ID" value="NZ_JBIRPU010000002.1"/>
</dbReference>
<dbReference type="Gene3D" id="3.20.20.370">
    <property type="entry name" value="Glycoside hydrolase/deacetylase"/>
    <property type="match status" value="1"/>
</dbReference>
<dbReference type="PROSITE" id="PS51257">
    <property type="entry name" value="PROKAR_LIPOPROTEIN"/>
    <property type="match status" value="1"/>
</dbReference>
<name>A0ABW7SDP7_9ACTN</name>
<dbReference type="EMBL" id="JBIRPU010000002">
    <property type="protein sequence ID" value="MFI0791807.1"/>
    <property type="molecule type" value="Genomic_DNA"/>
</dbReference>
<dbReference type="SUPFAM" id="SSF88713">
    <property type="entry name" value="Glycoside hydrolase/deacetylase"/>
    <property type="match status" value="1"/>
</dbReference>
<dbReference type="PANTHER" id="PTHR10587">
    <property type="entry name" value="GLYCOSYL TRANSFERASE-RELATED"/>
    <property type="match status" value="1"/>
</dbReference>
<protein>
    <submittedName>
        <fullName evidence="3">Polysaccharide deacetylase family protein</fullName>
        <ecNumber evidence="3">3.-.-.-</ecNumber>
    </submittedName>
</protein>
<evidence type="ECO:0000259" key="2">
    <source>
        <dbReference type="PROSITE" id="PS51677"/>
    </source>
</evidence>
<evidence type="ECO:0000256" key="1">
    <source>
        <dbReference type="SAM" id="MobiDB-lite"/>
    </source>
</evidence>
<dbReference type="EC" id="3.-.-.-" evidence="3"/>
<evidence type="ECO:0000313" key="4">
    <source>
        <dbReference type="Proteomes" id="UP001611075"/>
    </source>
</evidence>
<dbReference type="PROSITE" id="PS51677">
    <property type="entry name" value="NODB"/>
    <property type="match status" value="1"/>
</dbReference>
<comment type="caution">
    <text evidence="3">The sequence shown here is derived from an EMBL/GenBank/DDBJ whole genome shotgun (WGS) entry which is preliminary data.</text>
</comment>
<dbReference type="InterPro" id="IPR011330">
    <property type="entry name" value="Glyco_hydro/deAcase_b/a-brl"/>
</dbReference>
<feature type="region of interest" description="Disordered" evidence="1">
    <location>
        <begin position="23"/>
        <end position="79"/>
    </location>
</feature>
<dbReference type="Pfam" id="PF01522">
    <property type="entry name" value="Polysacc_deac_1"/>
    <property type="match status" value="1"/>
</dbReference>
<proteinExistence type="predicted"/>
<sequence length="267" mass="28677">MSARTALAVGISLILFLAGCGERTPGPSPQAAPSPTASTSPKQKPTPKPKPSASTKPTQAVPPQLRPQPTTLPPGLRRTTGGRAVALTFDDGPDPVWTPKILDQLRRAGAKATFCMIGTRARAYPELVVRIVREGHQLCNHSWRHDLNLGRRPVAEIRADLVRTNRAIQAAVPGAKVPFYRQPGGKWTPEVVATGRQLGMRPLHWSVDPQDWAKPSAPTITRRVAGAVRPGAIVLMHDGGGNRAATVSACTHLISDLKRRYGLVRLG</sequence>
<dbReference type="Proteomes" id="UP001611075">
    <property type="component" value="Unassembled WGS sequence"/>
</dbReference>
<organism evidence="3 4">
    <name type="scientific">Micromonospora rubida</name>
    <dbReference type="NCBI Taxonomy" id="2697657"/>
    <lineage>
        <taxon>Bacteria</taxon>
        <taxon>Bacillati</taxon>
        <taxon>Actinomycetota</taxon>
        <taxon>Actinomycetes</taxon>
        <taxon>Micromonosporales</taxon>
        <taxon>Micromonosporaceae</taxon>
        <taxon>Micromonospora</taxon>
    </lineage>
</organism>
<evidence type="ECO:0000313" key="3">
    <source>
        <dbReference type="EMBL" id="MFI0791807.1"/>
    </source>
</evidence>
<dbReference type="GO" id="GO:0016787">
    <property type="term" value="F:hydrolase activity"/>
    <property type="evidence" value="ECO:0007669"/>
    <property type="project" value="UniProtKB-KW"/>
</dbReference>
<accession>A0ABW7SDP7</accession>
<keyword evidence="4" id="KW-1185">Reference proteome</keyword>
<keyword evidence="3" id="KW-0378">Hydrolase</keyword>
<dbReference type="InterPro" id="IPR050248">
    <property type="entry name" value="Polysacc_deacetylase_ArnD"/>
</dbReference>
<feature type="compositionally biased region" description="Low complexity" evidence="1">
    <location>
        <begin position="51"/>
        <end position="63"/>
    </location>
</feature>